<comment type="caution">
    <text evidence="1">The sequence shown here is derived from an EMBL/GenBank/DDBJ whole genome shotgun (WGS) entry which is preliminary data.</text>
</comment>
<evidence type="ECO:0000313" key="1">
    <source>
        <dbReference type="EMBL" id="CAD6259723.1"/>
    </source>
</evidence>
<accession>A0A811QU34</accession>
<dbReference type="EMBL" id="CAJGYO010000011">
    <property type="protein sequence ID" value="CAD6259723.1"/>
    <property type="molecule type" value="Genomic_DNA"/>
</dbReference>
<gene>
    <name evidence="1" type="ORF">NCGR_LOCUS43160</name>
</gene>
<keyword evidence="2" id="KW-1185">Reference proteome</keyword>
<reference evidence="1" key="1">
    <citation type="submission" date="2020-10" db="EMBL/GenBank/DDBJ databases">
        <authorList>
            <person name="Han B."/>
            <person name="Lu T."/>
            <person name="Zhao Q."/>
            <person name="Huang X."/>
            <person name="Zhao Y."/>
        </authorList>
    </citation>
    <scope>NUCLEOTIDE SEQUENCE</scope>
</reference>
<organism evidence="1 2">
    <name type="scientific">Miscanthus lutarioriparius</name>
    <dbReference type="NCBI Taxonomy" id="422564"/>
    <lineage>
        <taxon>Eukaryota</taxon>
        <taxon>Viridiplantae</taxon>
        <taxon>Streptophyta</taxon>
        <taxon>Embryophyta</taxon>
        <taxon>Tracheophyta</taxon>
        <taxon>Spermatophyta</taxon>
        <taxon>Magnoliopsida</taxon>
        <taxon>Liliopsida</taxon>
        <taxon>Poales</taxon>
        <taxon>Poaceae</taxon>
        <taxon>PACMAD clade</taxon>
        <taxon>Panicoideae</taxon>
        <taxon>Andropogonodae</taxon>
        <taxon>Andropogoneae</taxon>
        <taxon>Saccharinae</taxon>
        <taxon>Miscanthus</taxon>
    </lineage>
</organism>
<protein>
    <submittedName>
        <fullName evidence="1">Uncharacterized protein</fullName>
    </submittedName>
</protein>
<name>A0A811QU34_9POAL</name>
<dbReference type="Proteomes" id="UP000604825">
    <property type="component" value="Unassembled WGS sequence"/>
</dbReference>
<proteinExistence type="predicted"/>
<evidence type="ECO:0000313" key="2">
    <source>
        <dbReference type="Proteomes" id="UP000604825"/>
    </source>
</evidence>
<dbReference type="AlphaFoldDB" id="A0A811QU34"/>
<sequence length="72" mass="8015">MPTWKLGRDVFFGKLSVQLMGATLVDRGQQRILFGREAGSGVVDGSARMLKTTSFFLKYGKDGDLRTTHHRA</sequence>